<accession>A0AA86N972</accession>
<name>A0AA86N972_9EUKA</name>
<dbReference type="Proteomes" id="UP001642409">
    <property type="component" value="Unassembled WGS sequence"/>
</dbReference>
<reference evidence="2" key="1">
    <citation type="submission" date="2023-06" db="EMBL/GenBank/DDBJ databases">
        <authorList>
            <person name="Kurt Z."/>
        </authorList>
    </citation>
    <scope>NUCLEOTIDE SEQUENCE</scope>
</reference>
<sequence>MIGVMQKNCQPNKSSMRTKKEFVDKYGSKYSGQWQNSDYKNGQGTIHLSNGNVYTGKWINDIFEGDALYEFANGNEYKGCFKNGLKHGYGIFTHQNGCVQKGHWQNGTLHHDYQIEYPNWSVLESYDSRYAVMTFSNGDSCKIMNSSPSFKVTKLLRDIGSLDLDMLSESDLDCLEDIVFMQ</sequence>
<dbReference type="Pfam" id="PF02493">
    <property type="entry name" value="MORN"/>
    <property type="match status" value="3"/>
</dbReference>
<dbReference type="Gene3D" id="2.20.110.10">
    <property type="entry name" value="Histone H3 K4-specific methyltransferase SET7/9 N-terminal domain"/>
    <property type="match status" value="2"/>
</dbReference>
<dbReference type="PANTHER" id="PTHR23084:SF263">
    <property type="entry name" value="MORN REPEAT-CONTAINING PROTEIN 1"/>
    <property type="match status" value="1"/>
</dbReference>
<dbReference type="EMBL" id="CATOUU010000056">
    <property type="protein sequence ID" value="CAI9914714.1"/>
    <property type="molecule type" value="Genomic_DNA"/>
</dbReference>
<dbReference type="InterPro" id="IPR003409">
    <property type="entry name" value="MORN"/>
</dbReference>
<dbReference type="SMART" id="SM00698">
    <property type="entry name" value="MORN"/>
    <property type="match status" value="3"/>
</dbReference>
<gene>
    <name evidence="2" type="ORF">HINF_LOCUS2359</name>
    <name evidence="3" type="ORF">HINF_LOCUS46402</name>
</gene>
<dbReference type="PANTHER" id="PTHR23084">
    <property type="entry name" value="PHOSPHATIDYLINOSITOL-4-PHOSPHATE 5-KINASE RELATED"/>
    <property type="match status" value="1"/>
</dbReference>
<keyword evidence="4" id="KW-1185">Reference proteome</keyword>
<organism evidence="2">
    <name type="scientific">Hexamita inflata</name>
    <dbReference type="NCBI Taxonomy" id="28002"/>
    <lineage>
        <taxon>Eukaryota</taxon>
        <taxon>Metamonada</taxon>
        <taxon>Diplomonadida</taxon>
        <taxon>Hexamitidae</taxon>
        <taxon>Hexamitinae</taxon>
        <taxon>Hexamita</taxon>
    </lineage>
</organism>
<evidence type="ECO:0000313" key="4">
    <source>
        <dbReference type="Proteomes" id="UP001642409"/>
    </source>
</evidence>
<dbReference type="SUPFAM" id="SSF82185">
    <property type="entry name" value="Histone H3 K4-specific methyltransferase SET7/9 N-terminal domain"/>
    <property type="match status" value="1"/>
</dbReference>
<keyword evidence="1" id="KW-0677">Repeat</keyword>
<proteinExistence type="predicted"/>
<dbReference type="EMBL" id="CAXDID020000205">
    <property type="protein sequence ID" value="CAL6055144.1"/>
    <property type="molecule type" value="Genomic_DNA"/>
</dbReference>
<dbReference type="AlphaFoldDB" id="A0AA86N972"/>
<protein>
    <submittedName>
        <fullName evidence="2">Phosphatidylinositol 4-phosphate 5-kinase 6</fullName>
    </submittedName>
    <submittedName>
        <fullName evidence="3">Phosphatidylinositol_4-phosphate 5-kinase 6</fullName>
    </submittedName>
</protein>
<comment type="caution">
    <text evidence="2">The sequence shown here is derived from an EMBL/GenBank/DDBJ whole genome shotgun (WGS) entry which is preliminary data.</text>
</comment>
<evidence type="ECO:0000313" key="3">
    <source>
        <dbReference type="EMBL" id="CAL6055144.1"/>
    </source>
</evidence>
<evidence type="ECO:0000256" key="1">
    <source>
        <dbReference type="ARBA" id="ARBA00022737"/>
    </source>
</evidence>
<reference evidence="3 4" key="2">
    <citation type="submission" date="2024-07" db="EMBL/GenBank/DDBJ databases">
        <authorList>
            <person name="Akdeniz Z."/>
        </authorList>
    </citation>
    <scope>NUCLEOTIDE SEQUENCE [LARGE SCALE GENOMIC DNA]</scope>
</reference>
<evidence type="ECO:0000313" key="2">
    <source>
        <dbReference type="EMBL" id="CAI9914714.1"/>
    </source>
</evidence>